<feature type="region of interest" description="Disordered" evidence="10">
    <location>
        <begin position="314"/>
        <end position="372"/>
    </location>
</feature>
<dbReference type="OrthoDB" id="6365676at2759"/>
<gene>
    <name evidence="12" type="ORF">BGZ97_002426</name>
</gene>
<feature type="compositionally biased region" description="Low complexity" evidence="10">
    <location>
        <begin position="277"/>
        <end position="289"/>
    </location>
</feature>
<dbReference type="SMART" id="SM00355">
    <property type="entry name" value="ZnF_C2H2"/>
    <property type="match status" value="2"/>
</dbReference>
<evidence type="ECO:0000313" key="12">
    <source>
        <dbReference type="EMBL" id="KAG0302271.1"/>
    </source>
</evidence>
<feature type="compositionally biased region" description="Acidic residues" evidence="10">
    <location>
        <begin position="125"/>
        <end position="162"/>
    </location>
</feature>
<dbReference type="PROSITE" id="PS00028">
    <property type="entry name" value="ZINC_FINGER_C2H2_1"/>
    <property type="match status" value="2"/>
</dbReference>
<evidence type="ECO:0000259" key="11">
    <source>
        <dbReference type="PROSITE" id="PS50157"/>
    </source>
</evidence>
<evidence type="ECO:0000256" key="8">
    <source>
        <dbReference type="ARBA" id="ARBA00023242"/>
    </source>
</evidence>
<evidence type="ECO:0000256" key="5">
    <source>
        <dbReference type="ARBA" id="ARBA00022833"/>
    </source>
</evidence>
<evidence type="ECO:0000256" key="4">
    <source>
        <dbReference type="ARBA" id="ARBA00022771"/>
    </source>
</evidence>
<keyword evidence="2" id="KW-0479">Metal-binding</keyword>
<dbReference type="GO" id="GO:0005634">
    <property type="term" value="C:nucleus"/>
    <property type="evidence" value="ECO:0007669"/>
    <property type="project" value="UniProtKB-SubCell"/>
</dbReference>
<dbReference type="Proteomes" id="UP000823405">
    <property type="component" value="Unassembled WGS sequence"/>
</dbReference>
<keyword evidence="8" id="KW-0539">Nucleus</keyword>
<feature type="domain" description="C2H2-type" evidence="11">
    <location>
        <begin position="401"/>
        <end position="430"/>
    </location>
</feature>
<dbReference type="Gene3D" id="3.30.160.60">
    <property type="entry name" value="Classic Zinc Finger"/>
    <property type="match status" value="2"/>
</dbReference>
<comment type="caution">
    <text evidence="12">The sequence shown here is derived from an EMBL/GenBank/DDBJ whole genome shotgun (WGS) entry which is preliminary data.</text>
</comment>
<dbReference type="SUPFAM" id="SSF57667">
    <property type="entry name" value="beta-beta-alpha zinc fingers"/>
    <property type="match status" value="1"/>
</dbReference>
<dbReference type="AlphaFoldDB" id="A0A9P6UIH9"/>
<protein>
    <recommendedName>
        <fullName evidence="11">C2H2-type domain-containing protein</fullName>
    </recommendedName>
</protein>
<dbReference type="PROSITE" id="PS50157">
    <property type="entry name" value="ZINC_FINGER_C2H2_2"/>
    <property type="match status" value="2"/>
</dbReference>
<dbReference type="PANTHER" id="PTHR47427:SF1">
    <property type="entry name" value="PROTEIN STE12"/>
    <property type="match status" value="1"/>
</dbReference>
<evidence type="ECO:0000256" key="9">
    <source>
        <dbReference type="PROSITE-ProRule" id="PRU00042"/>
    </source>
</evidence>
<evidence type="ECO:0000313" key="13">
    <source>
        <dbReference type="Proteomes" id="UP000823405"/>
    </source>
</evidence>
<evidence type="ECO:0000256" key="7">
    <source>
        <dbReference type="ARBA" id="ARBA00023163"/>
    </source>
</evidence>
<comment type="subcellular location">
    <subcellularLocation>
        <location evidence="1">Nucleus</location>
    </subcellularLocation>
</comment>
<keyword evidence="7" id="KW-0804">Transcription</keyword>
<dbReference type="GO" id="GO:1990527">
    <property type="term" value="C:Tec1p-Ste12p-Dig1p complex"/>
    <property type="evidence" value="ECO:0007669"/>
    <property type="project" value="TreeGrafter"/>
</dbReference>
<evidence type="ECO:0000256" key="3">
    <source>
        <dbReference type="ARBA" id="ARBA00022737"/>
    </source>
</evidence>
<name>A0A9P6UIH9_9FUNG</name>
<dbReference type="GO" id="GO:1990526">
    <property type="term" value="C:Ste12p-Dig1p-Dig2p complex"/>
    <property type="evidence" value="ECO:0007669"/>
    <property type="project" value="TreeGrafter"/>
</dbReference>
<evidence type="ECO:0000256" key="1">
    <source>
        <dbReference type="ARBA" id="ARBA00004123"/>
    </source>
</evidence>
<dbReference type="InterPro" id="IPR052127">
    <property type="entry name" value="STE12_transcription_factor"/>
</dbReference>
<feature type="domain" description="C2H2-type" evidence="11">
    <location>
        <begin position="371"/>
        <end position="400"/>
    </location>
</feature>
<feature type="compositionally biased region" description="Polar residues" evidence="10">
    <location>
        <begin position="290"/>
        <end position="301"/>
    </location>
</feature>
<feature type="non-terminal residue" evidence="12">
    <location>
        <position position="446"/>
    </location>
</feature>
<organism evidence="12 13">
    <name type="scientific">Linnemannia gamsii</name>
    <dbReference type="NCBI Taxonomy" id="64522"/>
    <lineage>
        <taxon>Eukaryota</taxon>
        <taxon>Fungi</taxon>
        <taxon>Fungi incertae sedis</taxon>
        <taxon>Mucoromycota</taxon>
        <taxon>Mortierellomycotina</taxon>
        <taxon>Mortierellomycetes</taxon>
        <taxon>Mortierellales</taxon>
        <taxon>Mortierellaceae</taxon>
        <taxon>Linnemannia</taxon>
    </lineage>
</organism>
<dbReference type="GO" id="GO:0003700">
    <property type="term" value="F:DNA-binding transcription factor activity"/>
    <property type="evidence" value="ECO:0007669"/>
    <property type="project" value="TreeGrafter"/>
</dbReference>
<keyword evidence="5" id="KW-0862">Zinc</keyword>
<evidence type="ECO:0000256" key="10">
    <source>
        <dbReference type="SAM" id="MobiDB-lite"/>
    </source>
</evidence>
<keyword evidence="6" id="KW-0805">Transcription regulation</keyword>
<proteinExistence type="predicted"/>
<keyword evidence="13" id="KW-1185">Reference proteome</keyword>
<sequence length="446" mass="49960">PIKIDLKAVSNNPDDVHLHNQHNIKSESLNLQNHHSRHYHDEEYQRHNHHHHELGHHSSNQGPPFAHYRSPDLKCPGPPLLPRSSSSTHRRYGSLDMSQQQQQHSHHRVMLGSSHDNPNLNPNDRDEEDEDEHADEDEIGDDEDEEEEEDEDMDGGDDEEGEVAEHALRARKLQMMGAYQSSFNLTSSHHQQQHHSRHMNGSVSPPPMIPIRSSSEGYVGSTVMLDEDGNPIQGHGDGSYHRHSISGYSPDPSSASASIHRMSDISPRLQPSLSQGSSSYLQRPRSSSYHAQAQNPSFSSSSYTQGYLQYGMTSSSSTSMAMGEQQHHYQQQRRMMGTGNTSSGGGGGANGPQQHTTTGRVRGSGGPSKNHCCPVPGCMKRFKRLEHLKRHTKTHTLERPFACTNSGCNKRFSRSDNLSQHIKTHQRQLMSKSHWKHRSTMSVPGL</sequence>
<feature type="region of interest" description="Disordered" evidence="10">
    <location>
        <begin position="43"/>
        <end position="162"/>
    </location>
</feature>
<evidence type="ECO:0000256" key="6">
    <source>
        <dbReference type="ARBA" id="ARBA00023015"/>
    </source>
</evidence>
<dbReference type="EMBL" id="JAAAIN010001531">
    <property type="protein sequence ID" value="KAG0302271.1"/>
    <property type="molecule type" value="Genomic_DNA"/>
</dbReference>
<feature type="compositionally biased region" description="Low complexity" evidence="10">
    <location>
        <begin position="328"/>
        <end position="341"/>
    </location>
</feature>
<evidence type="ECO:0000256" key="2">
    <source>
        <dbReference type="ARBA" id="ARBA00022723"/>
    </source>
</evidence>
<accession>A0A9P6UIH9</accession>
<feature type="region of interest" description="Disordered" evidence="10">
    <location>
        <begin position="223"/>
        <end position="301"/>
    </location>
</feature>
<feature type="region of interest" description="Disordered" evidence="10">
    <location>
        <begin position="185"/>
        <end position="206"/>
    </location>
</feature>
<reference evidence="12" key="1">
    <citation type="journal article" date="2020" name="Fungal Divers.">
        <title>Resolving the Mortierellaceae phylogeny through synthesis of multi-gene phylogenetics and phylogenomics.</title>
        <authorList>
            <person name="Vandepol N."/>
            <person name="Liber J."/>
            <person name="Desiro A."/>
            <person name="Na H."/>
            <person name="Kennedy M."/>
            <person name="Barry K."/>
            <person name="Grigoriev I.V."/>
            <person name="Miller A.N."/>
            <person name="O'Donnell K."/>
            <person name="Stajich J.E."/>
            <person name="Bonito G."/>
        </authorList>
    </citation>
    <scope>NUCLEOTIDE SEQUENCE</scope>
    <source>
        <strain evidence="12">NVP60</strain>
    </source>
</reference>
<dbReference type="PANTHER" id="PTHR47427">
    <property type="entry name" value="PROTEIN STE12"/>
    <property type="match status" value="1"/>
</dbReference>
<keyword evidence="4 9" id="KW-0863">Zinc-finger</keyword>
<dbReference type="GO" id="GO:0008270">
    <property type="term" value="F:zinc ion binding"/>
    <property type="evidence" value="ECO:0007669"/>
    <property type="project" value="UniProtKB-KW"/>
</dbReference>
<dbReference type="InterPro" id="IPR036236">
    <property type="entry name" value="Znf_C2H2_sf"/>
</dbReference>
<dbReference type="FunFam" id="3.30.160.60:FF:000125">
    <property type="entry name" value="Putative zinc finger protein 143"/>
    <property type="match status" value="1"/>
</dbReference>
<keyword evidence="3" id="KW-0677">Repeat</keyword>
<dbReference type="InterPro" id="IPR013087">
    <property type="entry name" value="Znf_C2H2_type"/>
</dbReference>